<sequence>GVEFNWSKNVWNLPCSPKVKLFVWKLFKGALPVGERLIERHIDADPNCKRCGVSESIIHLLFHCRFAQQVWRLAPLVPEVDVRGIIDLESSWTMLCSAQCLPPTGIVSGSLVPWVLWSLWKARNKFVFEGHSASPEHTLSSAIGLAREWSNNQDKPASTADRLRLIHNPPSDAPNSVVVRTDAAWDIQTEKAGLGWAIFTAEGIQQHREVSSFVHSPLLAEGMAMRKAVSSCSALEIRTVRFESDSVQLIKALNSGKAVLELYGVISDILSLVANFENVSFAWIPRERNSLADNLAKMALSVT</sequence>
<dbReference type="Pfam" id="PF13966">
    <property type="entry name" value="zf-RVT"/>
    <property type="match status" value="1"/>
</dbReference>
<dbReference type="GO" id="GO:0003676">
    <property type="term" value="F:nucleic acid binding"/>
    <property type="evidence" value="ECO:0007669"/>
    <property type="project" value="InterPro"/>
</dbReference>
<dbReference type="EMBL" id="LR031570">
    <property type="protein sequence ID" value="VDC73374.1"/>
    <property type="molecule type" value="Genomic_DNA"/>
</dbReference>
<gene>
    <name evidence="4" type="ORF">BRAA05T23088Z</name>
    <name evidence="3" type="ORF">BRAPAZ1V2_A05P49700.2</name>
</gene>
<dbReference type="InterPro" id="IPR052929">
    <property type="entry name" value="RNase_H-like_EbsB-rel"/>
</dbReference>
<dbReference type="Gene3D" id="3.30.420.10">
    <property type="entry name" value="Ribonuclease H-like superfamily/Ribonuclease H"/>
    <property type="match status" value="1"/>
</dbReference>
<dbReference type="InterPro" id="IPR036397">
    <property type="entry name" value="RNaseH_sf"/>
</dbReference>
<dbReference type="Pfam" id="PF13456">
    <property type="entry name" value="RVT_3"/>
    <property type="match status" value="1"/>
</dbReference>
<proteinExistence type="predicted"/>
<feature type="non-terminal residue" evidence="4">
    <location>
        <position position="1"/>
    </location>
</feature>
<feature type="non-terminal residue" evidence="4">
    <location>
        <position position="303"/>
    </location>
</feature>
<dbReference type="Gramene" id="A05p49700.2_BraZ1">
    <property type="protein sequence ID" value="A05p49700.2_BraZ1.CDS.1"/>
    <property type="gene ID" value="A05g49700.2_BraZ1"/>
</dbReference>
<dbReference type="InterPro" id="IPR044730">
    <property type="entry name" value="RNase_H-like_dom_plant"/>
</dbReference>
<dbReference type="GO" id="GO:0004523">
    <property type="term" value="F:RNA-DNA hybrid ribonuclease activity"/>
    <property type="evidence" value="ECO:0007669"/>
    <property type="project" value="InterPro"/>
</dbReference>
<protein>
    <recommendedName>
        <fullName evidence="5">RNase H type-1 domain-containing protein</fullName>
    </recommendedName>
</protein>
<evidence type="ECO:0000313" key="3">
    <source>
        <dbReference type="EMBL" id="CAG7878449.1"/>
    </source>
</evidence>
<organism evidence="4">
    <name type="scientific">Brassica campestris</name>
    <name type="common">Field mustard</name>
    <dbReference type="NCBI Taxonomy" id="3711"/>
    <lineage>
        <taxon>Eukaryota</taxon>
        <taxon>Viridiplantae</taxon>
        <taxon>Streptophyta</taxon>
        <taxon>Embryophyta</taxon>
        <taxon>Tracheophyta</taxon>
        <taxon>Spermatophyta</taxon>
        <taxon>Magnoliopsida</taxon>
        <taxon>eudicotyledons</taxon>
        <taxon>Gunneridae</taxon>
        <taxon>Pentapetalae</taxon>
        <taxon>rosids</taxon>
        <taxon>malvids</taxon>
        <taxon>Brassicales</taxon>
        <taxon>Brassicaceae</taxon>
        <taxon>Brassiceae</taxon>
        <taxon>Brassica</taxon>
    </lineage>
</organism>
<evidence type="ECO:0000313" key="4">
    <source>
        <dbReference type="EMBL" id="VDC73374.1"/>
    </source>
</evidence>
<dbReference type="SUPFAM" id="SSF53098">
    <property type="entry name" value="Ribonuclease H-like"/>
    <property type="match status" value="1"/>
</dbReference>
<dbReference type="EMBL" id="LS974621">
    <property type="protein sequence ID" value="CAG7878449.1"/>
    <property type="molecule type" value="Genomic_DNA"/>
</dbReference>
<dbReference type="CDD" id="cd06222">
    <property type="entry name" value="RNase_H_like"/>
    <property type="match status" value="1"/>
</dbReference>
<evidence type="ECO:0000259" key="1">
    <source>
        <dbReference type="Pfam" id="PF13456"/>
    </source>
</evidence>
<dbReference type="InterPro" id="IPR012337">
    <property type="entry name" value="RNaseH-like_sf"/>
</dbReference>
<feature type="domain" description="Reverse transcriptase zinc-binding" evidence="2">
    <location>
        <begin position="3"/>
        <end position="71"/>
    </location>
</feature>
<dbReference type="Proteomes" id="UP000694005">
    <property type="component" value="Chromosome A05"/>
</dbReference>
<dbReference type="AlphaFoldDB" id="A0A3P5ZCH3"/>
<evidence type="ECO:0000259" key="2">
    <source>
        <dbReference type="Pfam" id="PF13966"/>
    </source>
</evidence>
<reference evidence="4" key="1">
    <citation type="submission" date="2018-11" db="EMBL/GenBank/DDBJ databases">
        <authorList>
            <consortium name="Genoscope - CEA"/>
            <person name="William W."/>
        </authorList>
    </citation>
    <scope>NUCLEOTIDE SEQUENCE</scope>
</reference>
<feature type="domain" description="RNase H type-1" evidence="1">
    <location>
        <begin position="181"/>
        <end position="299"/>
    </location>
</feature>
<dbReference type="PANTHER" id="PTHR47074">
    <property type="entry name" value="BNAC02G40300D PROTEIN"/>
    <property type="match status" value="1"/>
</dbReference>
<evidence type="ECO:0008006" key="5">
    <source>
        <dbReference type="Google" id="ProtNLM"/>
    </source>
</evidence>
<dbReference type="InterPro" id="IPR002156">
    <property type="entry name" value="RNaseH_domain"/>
</dbReference>
<dbReference type="InterPro" id="IPR026960">
    <property type="entry name" value="RVT-Znf"/>
</dbReference>
<accession>A0A3P5ZCH3</accession>
<name>A0A3P5ZCH3_BRACM</name>
<dbReference type="PANTHER" id="PTHR47074:SF11">
    <property type="entry name" value="REVERSE TRANSCRIPTASE-LIKE PROTEIN"/>
    <property type="match status" value="1"/>
</dbReference>